<evidence type="ECO:0000259" key="6">
    <source>
        <dbReference type="Pfam" id="PF22039"/>
    </source>
</evidence>
<gene>
    <name evidence="7" type="ORF">SAMN02745775_10549</name>
</gene>
<dbReference type="InterPro" id="IPR050287">
    <property type="entry name" value="MTA/SAH_deaminase"/>
</dbReference>
<dbReference type="Pfam" id="PF01979">
    <property type="entry name" value="Amidohydro_1"/>
    <property type="match status" value="1"/>
</dbReference>
<dbReference type="InterPro" id="IPR006680">
    <property type="entry name" value="Amidohydro-rel"/>
</dbReference>
<dbReference type="STRING" id="1123062.SAMN02745775_10549"/>
<protein>
    <submittedName>
        <fullName evidence="7">5-methylthioadenosine/S-adenosylhomocysteine deaminase</fullName>
    </submittedName>
</protein>
<reference evidence="7 8" key="1">
    <citation type="submission" date="2016-10" db="EMBL/GenBank/DDBJ databases">
        <authorList>
            <person name="de Groot N.N."/>
        </authorList>
    </citation>
    <scope>NUCLEOTIDE SEQUENCE [LARGE SCALE GENOMIC DNA]</scope>
    <source>
        <strain evidence="7 8">DSM 19981</strain>
    </source>
</reference>
<keyword evidence="3" id="KW-0378">Hydrolase</keyword>
<dbReference type="AlphaFoldDB" id="A0A1I4B7L4"/>
<evidence type="ECO:0000256" key="1">
    <source>
        <dbReference type="ARBA" id="ARBA00006745"/>
    </source>
</evidence>
<name>A0A1I4B7L4_9PROT</name>
<dbReference type="InterPro" id="IPR054418">
    <property type="entry name" value="MQNX/HUTI_composite_N"/>
</dbReference>
<evidence type="ECO:0000313" key="7">
    <source>
        <dbReference type="EMBL" id="SFK64775.1"/>
    </source>
</evidence>
<evidence type="ECO:0000256" key="3">
    <source>
        <dbReference type="ARBA" id="ARBA00022801"/>
    </source>
</evidence>
<dbReference type="EMBL" id="FOSQ01000005">
    <property type="protein sequence ID" value="SFK64775.1"/>
    <property type="molecule type" value="Genomic_DNA"/>
</dbReference>
<dbReference type="SUPFAM" id="SSF51338">
    <property type="entry name" value="Composite domain of metallo-dependent hydrolases"/>
    <property type="match status" value="1"/>
</dbReference>
<proteinExistence type="inferred from homology"/>
<evidence type="ECO:0000256" key="2">
    <source>
        <dbReference type="ARBA" id="ARBA00022723"/>
    </source>
</evidence>
<dbReference type="Gene3D" id="3.20.20.140">
    <property type="entry name" value="Metal-dependent hydrolases"/>
    <property type="match status" value="1"/>
</dbReference>
<keyword evidence="8" id="KW-1185">Reference proteome</keyword>
<dbReference type="Proteomes" id="UP000199473">
    <property type="component" value="Unassembled WGS sequence"/>
</dbReference>
<feature type="domain" description="Amidohydrolase-related" evidence="5">
    <location>
        <begin position="58"/>
        <end position="413"/>
    </location>
</feature>
<accession>A0A1I4B7L4</accession>
<dbReference type="SUPFAM" id="SSF51556">
    <property type="entry name" value="Metallo-dependent hydrolases"/>
    <property type="match status" value="1"/>
</dbReference>
<dbReference type="Pfam" id="PF22039">
    <property type="entry name" value="HUTI_composite_bact"/>
    <property type="match status" value="1"/>
</dbReference>
<dbReference type="Gene3D" id="2.30.40.10">
    <property type="entry name" value="Urease, subunit C, domain 1"/>
    <property type="match status" value="1"/>
</dbReference>
<sequence>MDLLITDAVIVTQDAARTILDRSAIAIRGDRIAAIGPTAAMQEAHQDLPRMSARGKAVLPGFINAHTHTILTVLRATVEDWAGNAVYGYMSPVSYTMTPHERAVMGMLGIVEGIRSGCTTFVDPFRHVPDYADAMAGLGVRLVLSENCADVNTLKIRHGDWSPDPAFGEIFLERTKAGIERFHNTHDGRLQIQIAAHATDNCTPEYLEKLTELARRHDMPRTIHLAQSIEEIRAVRDRYGCTPAEYLARHGWAAPDVVAAHWTYCTESDVALLGERGMQMVHCPANGSRRGPHPVLAKKIRAAGVNICFGTDNMTEDMFHAMKIGLIVHRGAEGIQGVDPQPEAIFDAVNVNGARSIGRSHDLGSIEAGKKADLTFLNLNSPALRPVTNLIGNIVHYGHPGTVESVMVDGEFVLRDGKLLVTDEQALIEEAQGVTQSVWARMLAANPDLPPPRALRWLDI</sequence>
<dbReference type="GO" id="GO:0016810">
    <property type="term" value="F:hydrolase activity, acting on carbon-nitrogen (but not peptide) bonds"/>
    <property type="evidence" value="ECO:0007669"/>
    <property type="project" value="InterPro"/>
</dbReference>
<dbReference type="InterPro" id="IPR032466">
    <property type="entry name" value="Metal_Hydrolase"/>
</dbReference>
<comment type="similarity">
    <text evidence="1">Belongs to the metallo-dependent hydrolases superfamily. ATZ/TRZ family.</text>
</comment>
<dbReference type="PANTHER" id="PTHR43794">
    <property type="entry name" value="AMINOHYDROLASE SSNA-RELATED"/>
    <property type="match status" value="1"/>
</dbReference>
<evidence type="ECO:0000259" key="5">
    <source>
        <dbReference type="Pfam" id="PF01979"/>
    </source>
</evidence>
<keyword evidence="2" id="KW-0479">Metal-binding</keyword>
<dbReference type="RefSeq" id="WP_175533938.1">
    <property type="nucleotide sequence ID" value="NZ_FOSQ01000005.1"/>
</dbReference>
<keyword evidence="4" id="KW-0862">Zinc</keyword>
<dbReference type="PANTHER" id="PTHR43794:SF11">
    <property type="entry name" value="AMIDOHYDROLASE-RELATED DOMAIN-CONTAINING PROTEIN"/>
    <property type="match status" value="1"/>
</dbReference>
<organism evidence="7 8">
    <name type="scientific">Falsiroseomonas stagni DSM 19981</name>
    <dbReference type="NCBI Taxonomy" id="1123062"/>
    <lineage>
        <taxon>Bacteria</taxon>
        <taxon>Pseudomonadati</taxon>
        <taxon>Pseudomonadota</taxon>
        <taxon>Alphaproteobacteria</taxon>
        <taxon>Acetobacterales</taxon>
        <taxon>Roseomonadaceae</taxon>
        <taxon>Falsiroseomonas</taxon>
    </lineage>
</organism>
<dbReference type="InterPro" id="IPR011059">
    <property type="entry name" value="Metal-dep_hydrolase_composite"/>
</dbReference>
<evidence type="ECO:0000313" key="8">
    <source>
        <dbReference type="Proteomes" id="UP000199473"/>
    </source>
</evidence>
<feature type="domain" description="Aminodeoxyfutalosine deaminase/Imidazolonepropionase-like composite" evidence="6">
    <location>
        <begin position="24"/>
        <end position="45"/>
    </location>
</feature>
<evidence type="ECO:0000256" key="4">
    <source>
        <dbReference type="ARBA" id="ARBA00022833"/>
    </source>
</evidence>
<dbReference type="GO" id="GO:0046872">
    <property type="term" value="F:metal ion binding"/>
    <property type="evidence" value="ECO:0007669"/>
    <property type="project" value="UniProtKB-KW"/>
</dbReference>